<organism evidence="14 15">
    <name type="scientific">Hallerella porci</name>
    <dbReference type="NCBI Taxonomy" id="1945871"/>
    <lineage>
        <taxon>Bacteria</taxon>
        <taxon>Pseudomonadati</taxon>
        <taxon>Fibrobacterota</taxon>
        <taxon>Fibrobacteria</taxon>
        <taxon>Fibrobacterales</taxon>
        <taxon>Fibrobacteraceae</taxon>
        <taxon>Hallerella</taxon>
    </lineage>
</organism>
<evidence type="ECO:0000256" key="5">
    <source>
        <dbReference type="ARBA" id="ARBA00022630"/>
    </source>
</evidence>
<reference evidence="14 15" key="1">
    <citation type="submission" date="2018-05" db="EMBL/GenBank/DDBJ databases">
        <title>Animal gut microbial communities from fecal samples from Wisconsin, USA.</title>
        <authorList>
            <person name="Neumann A."/>
        </authorList>
    </citation>
    <scope>NUCLEOTIDE SEQUENCE [LARGE SCALE GENOMIC DNA]</scope>
    <source>
        <strain evidence="14 15">UWS4</strain>
    </source>
</reference>
<dbReference type="SUPFAM" id="SSF46977">
    <property type="entry name" value="Succinate dehydrogenase/fumarate reductase flavoprotein C-terminal domain"/>
    <property type="match status" value="1"/>
</dbReference>
<dbReference type="InterPro" id="IPR005288">
    <property type="entry name" value="NadB"/>
</dbReference>
<comment type="similarity">
    <text evidence="3 11">Belongs to the FAD-dependent oxidoreductase 2 family. NadB subfamily.</text>
</comment>
<dbReference type="PIRSF" id="PIRSF000171">
    <property type="entry name" value="SDHA_APRA_LASPO"/>
    <property type="match status" value="1"/>
</dbReference>
<dbReference type="PRINTS" id="PR00411">
    <property type="entry name" value="PNDRDTASEI"/>
</dbReference>
<keyword evidence="8 11" id="KW-0560">Oxidoreductase</keyword>
<dbReference type="InterPro" id="IPR027477">
    <property type="entry name" value="Succ_DH/fumarate_Rdtase_cat_sf"/>
</dbReference>
<feature type="domain" description="Fumarate reductase/succinate dehydrogenase flavoprotein-like C-terminal" evidence="13">
    <location>
        <begin position="432"/>
        <end position="510"/>
    </location>
</feature>
<dbReference type="Pfam" id="PF02910">
    <property type="entry name" value="Succ_DH_flav_C"/>
    <property type="match status" value="1"/>
</dbReference>
<evidence type="ECO:0000256" key="9">
    <source>
        <dbReference type="ARBA" id="ARBA00048305"/>
    </source>
</evidence>
<evidence type="ECO:0000256" key="3">
    <source>
        <dbReference type="ARBA" id="ARBA00008562"/>
    </source>
</evidence>
<name>A0ABX5LPP4_9BACT</name>
<comment type="pathway">
    <text evidence="2 11">Cofactor biosynthesis; NAD(+) biosynthesis; iminoaspartate from L-aspartate (oxidase route): step 1/1.</text>
</comment>
<evidence type="ECO:0000256" key="6">
    <source>
        <dbReference type="ARBA" id="ARBA00022642"/>
    </source>
</evidence>
<evidence type="ECO:0000256" key="8">
    <source>
        <dbReference type="ARBA" id="ARBA00023002"/>
    </source>
</evidence>
<comment type="cofactor">
    <cofactor evidence="1 11">
        <name>FAD</name>
        <dbReference type="ChEBI" id="CHEBI:57692"/>
    </cofactor>
</comment>
<sequence>MYDILILGAGISGLSAAIKAAEHGHSVLILTKGAKPDGSSNYAQGGICSVTDPKDSFKLHEEDTCEAGAGLCKKNAVKILVENGPDTIAQLVKWGVKFTPAEANDANIRFDLHLEGGHSHRRILHAADLTGKEIMRALLAKLHEFENITFLENALIEDLILNKERNRVLGAKVIHQQTGETEAIFAKVTLMATGGAGRLWLHTIDPADACGDGIAIAARAGAAIQDVEFMQFHPTSLYAPSLKKSFLISEAVRGFGGILKNKDGKEFMNGVHPLRSLAPRDIVARAIHREMKRTGEPCMFLDVTAHNPKDTKTHFPHIYAKCLSAGVDMTKEWIPVVPAAHYMCGGVLVDTWSRTKLEGLYASGEVAATGVHGANRLASNSLLESVVFALRAVENMEKTGILKKTFRTPKIPAEKILMKGGDHWKKRTLEAKKLMWEKCGIVRSVAGLNEGLEELRKFNSEVETEMKKKTPKTVALLEFRNAVESSILIVKSALARKESRGLQSILDYPNLSPKIVHHSIFLKYPLEEN</sequence>
<dbReference type="Pfam" id="PF00890">
    <property type="entry name" value="FAD_binding_2"/>
    <property type="match status" value="1"/>
</dbReference>
<dbReference type="InterPro" id="IPR037099">
    <property type="entry name" value="Fum_R/Succ_DH_flav-like_C_sf"/>
</dbReference>
<dbReference type="Gene3D" id="3.50.50.60">
    <property type="entry name" value="FAD/NAD(P)-binding domain"/>
    <property type="match status" value="1"/>
</dbReference>
<evidence type="ECO:0000256" key="2">
    <source>
        <dbReference type="ARBA" id="ARBA00004950"/>
    </source>
</evidence>
<evidence type="ECO:0000256" key="11">
    <source>
        <dbReference type="RuleBase" id="RU362049"/>
    </source>
</evidence>
<dbReference type="PRINTS" id="PR00368">
    <property type="entry name" value="FADPNR"/>
</dbReference>
<evidence type="ECO:0000256" key="1">
    <source>
        <dbReference type="ARBA" id="ARBA00001974"/>
    </source>
</evidence>
<keyword evidence="15" id="KW-1185">Reference proteome</keyword>
<evidence type="ECO:0000259" key="12">
    <source>
        <dbReference type="Pfam" id="PF00890"/>
    </source>
</evidence>
<evidence type="ECO:0000256" key="7">
    <source>
        <dbReference type="ARBA" id="ARBA00022827"/>
    </source>
</evidence>
<dbReference type="Gene3D" id="1.20.58.100">
    <property type="entry name" value="Fumarate reductase/succinate dehydrogenase flavoprotein-like, C-terminal domain"/>
    <property type="match status" value="1"/>
</dbReference>
<evidence type="ECO:0000313" key="14">
    <source>
        <dbReference type="EMBL" id="PWL04111.1"/>
    </source>
</evidence>
<dbReference type="EC" id="1.4.3.16" evidence="4 10"/>
<feature type="domain" description="FAD-dependent oxidoreductase 2 FAD-binding" evidence="12">
    <location>
        <begin position="3"/>
        <end position="382"/>
    </location>
</feature>
<proteinExistence type="inferred from homology"/>
<evidence type="ECO:0000256" key="4">
    <source>
        <dbReference type="ARBA" id="ARBA00012173"/>
    </source>
</evidence>
<keyword evidence="6 11" id="KW-0662">Pyridine nucleotide biosynthesis</keyword>
<protein>
    <recommendedName>
        <fullName evidence="4 10">L-aspartate oxidase</fullName>
        <ecNumber evidence="4 10">1.4.3.16</ecNumber>
    </recommendedName>
</protein>
<dbReference type="InterPro" id="IPR015939">
    <property type="entry name" value="Fum_Rdtase/Succ_DH_flav-like_C"/>
</dbReference>
<keyword evidence="7 11" id="KW-0274">FAD</keyword>
<comment type="function">
    <text evidence="11">Catalyzes the oxidation of L-aspartate to iminoaspartate.</text>
</comment>
<dbReference type="InterPro" id="IPR036188">
    <property type="entry name" value="FAD/NAD-bd_sf"/>
</dbReference>
<dbReference type="Proteomes" id="UP000245523">
    <property type="component" value="Unassembled WGS sequence"/>
</dbReference>
<comment type="catalytic activity">
    <reaction evidence="9">
        <text>L-aspartate + O2 = iminosuccinate + H2O2</text>
        <dbReference type="Rhea" id="RHEA:25876"/>
        <dbReference type="ChEBI" id="CHEBI:15379"/>
        <dbReference type="ChEBI" id="CHEBI:16240"/>
        <dbReference type="ChEBI" id="CHEBI:29991"/>
        <dbReference type="ChEBI" id="CHEBI:77875"/>
        <dbReference type="EC" id="1.4.3.16"/>
    </reaction>
    <physiologicalReaction direction="left-to-right" evidence="9">
        <dbReference type="Rhea" id="RHEA:25877"/>
    </physiologicalReaction>
</comment>
<dbReference type="PANTHER" id="PTHR42716">
    <property type="entry name" value="L-ASPARTATE OXIDASE"/>
    <property type="match status" value="1"/>
</dbReference>
<dbReference type="Gene3D" id="3.90.700.10">
    <property type="entry name" value="Succinate dehydrogenase/fumarate reductase flavoprotein, catalytic domain"/>
    <property type="match status" value="1"/>
</dbReference>
<gene>
    <name evidence="14" type="ORF">B0H50_101122</name>
</gene>
<dbReference type="PANTHER" id="PTHR42716:SF2">
    <property type="entry name" value="L-ASPARTATE OXIDASE, CHLOROPLASTIC"/>
    <property type="match status" value="1"/>
</dbReference>
<evidence type="ECO:0000313" key="15">
    <source>
        <dbReference type="Proteomes" id="UP000245523"/>
    </source>
</evidence>
<dbReference type="NCBIfam" id="TIGR00551">
    <property type="entry name" value="nadB"/>
    <property type="match status" value="1"/>
</dbReference>
<accession>A0ABX5LPP4</accession>
<evidence type="ECO:0000259" key="13">
    <source>
        <dbReference type="Pfam" id="PF02910"/>
    </source>
</evidence>
<dbReference type="InterPro" id="IPR003953">
    <property type="entry name" value="FAD-dep_OxRdtase_2_FAD-bd"/>
</dbReference>
<dbReference type="EMBL" id="QGHD01000001">
    <property type="protein sequence ID" value="PWL04111.1"/>
    <property type="molecule type" value="Genomic_DNA"/>
</dbReference>
<dbReference type="SUPFAM" id="SSF51905">
    <property type="entry name" value="FAD/NAD(P)-binding domain"/>
    <property type="match status" value="1"/>
</dbReference>
<evidence type="ECO:0000256" key="10">
    <source>
        <dbReference type="NCBIfam" id="TIGR00551"/>
    </source>
</evidence>
<dbReference type="RefSeq" id="WP_106197455.1">
    <property type="nucleotide sequence ID" value="NZ_JAXEIU010000019.1"/>
</dbReference>
<dbReference type="SUPFAM" id="SSF56425">
    <property type="entry name" value="Succinate dehydrogenase/fumarate reductase flavoprotein, catalytic domain"/>
    <property type="match status" value="1"/>
</dbReference>
<keyword evidence="5 11" id="KW-0285">Flavoprotein</keyword>
<comment type="subcellular location">
    <subcellularLocation>
        <location evidence="11">Cytoplasm</location>
    </subcellularLocation>
</comment>
<comment type="caution">
    <text evidence="14">The sequence shown here is derived from an EMBL/GenBank/DDBJ whole genome shotgun (WGS) entry which is preliminary data.</text>
</comment>